<accession>A0ABD5HRY9</accession>
<gene>
    <name evidence="2" type="ORF">BTTOUR_02230</name>
</gene>
<dbReference type="AlphaFoldDB" id="A0ABD5HRY9"/>
<dbReference type="RefSeq" id="WP_000914788.1">
    <property type="nucleotide sequence ID" value="NZ_JAWQCK010000001.1"/>
</dbReference>
<comment type="caution">
    <text evidence="2">The sequence shown here is derived from an EMBL/GenBank/DDBJ whole genome shotgun (WGS) entry which is preliminary data.</text>
</comment>
<evidence type="ECO:0000313" key="2">
    <source>
        <dbReference type="EMBL" id="MDW9207632.1"/>
    </source>
</evidence>
<evidence type="ECO:0000313" key="3">
    <source>
        <dbReference type="Proteomes" id="UP001272716"/>
    </source>
</evidence>
<proteinExistence type="predicted"/>
<sequence length="92" mass="10470">MLKKSFKSIILACIAILTICSSASAATPDKKKITNLEVFYYYADPDSIPKYHDYREGDYSGTLTKDSQSCKKSERSEDYVCRGFYSGWITKK</sequence>
<keyword evidence="1" id="KW-0732">Signal</keyword>
<name>A0ABD5HRY9_BACTU</name>
<evidence type="ECO:0000256" key="1">
    <source>
        <dbReference type="SAM" id="SignalP"/>
    </source>
</evidence>
<protein>
    <submittedName>
        <fullName evidence="2">Uncharacterized protein</fullName>
    </submittedName>
</protein>
<dbReference type="Proteomes" id="UP001272716">
    <property type="component" value="Unassembled WGS sequence"/>
</dbReference>
<organism evidence="2 3">
    <name type="scientific">Bacillus thuringiensis serovar toumanoffi</name>
    <dbReference type="NCBI Taxonomy" id="180862"/>
    <lineage>
        <taxon>Bacteria</taxon>
        <taxon>Bacillati</taxon>
        <taxon>Bacillota</taxon>
        <taxon>Bacilli</taxon>
        <taxon>Bacillales</taxon>
        <taxon>Bacillaceae</taxon>
        <taxon>Bacillus</taxon>
        <taxon>Bacillus cereus group</taxon>
    </lineage>
</organism>
<reference evidence="2 3" key="1">
    <citation type="submission" date="2023-10" db="EMBL/GenBank/DDBJ databases">
        <title>Draft Genome Sequence of Bacillus thuringiensis serovar. toumanoffi 4059: Identification of a Novel Cry Protein Candidate.</title>
        <authorList>
            <person name="Murdoch R.W."/>
            <person name="Gemler B."/>
            <person name="Heater B.S."/>
        </authorList>
    </citation>
    <scope>NUCLEOTIDE SEQUENCE [LARGE SCALE GENOMIC DNA]</scope>
    <source>
        <strain evidence="2 3">4059</strain>
    </source>
</reference>
<feature type="chain" id="PRO_5044814508" evidence="1">
    <location>
        <begin position="26"/>
        <end position="92"/>
    </location>
</feature>
<dbReference type="EMBL" id="JAWQCK010000001">
    <property type="protein sequence ID" value="MDW9207632.1"/>
    <property type="molecule type" value="Genomic_DNA"/>
</dbReference>
<feature type="signal peptide" evidence="1">
    <location>
        <begin position="1"/>
        <end position="25"/>
    </location>
</feature>